<dbReference type="NCBIfam" id="TIGR00254">
    <property type="entry name" value="GGDEF"/>
    <property type="match status" value="1"/>
</dbReference>
<dbReference type="SMART" id="SM00267">
    <property type="entry name" value="GGDEF"/>
    <property type="match status" value="1"/>
</dbReference>
<dbReference type="SUPFAM" id="SSF55073">
    <property type="entry name" value="Nucleotide cyclase"/>
    <property type="match status" value="1"/>
</dbReference>
<feature type="transmembrane region" description="Helical" evidence="1">
    <location>
        <begin position="129"/>
        <end position="146"/>
    </location>
</feature>
<dbReference type="InterPro" id="IPR000160">
    <property type="entry name" value="GGDEF_dom"/>
</dbReference>
<dbReference type="InterPro" id="IPR043128">
    <property type="entry name" value="Rev_trsase/Diguanyl_cyclase"/>
</dbReference>
<name>A0A437M955_9SPHN</name>
<comment type="caution">
    <text evidence="3">The sequence shown here is derived from an EMBL/GenBank/DDBJ whole genome shotgun (WGS) entry which is preliminary data.</text>
</comment>
<dbReference type="Proteomes" id="UP000282971">
    <property type="component" value="Unassembled WGS sequence"/>
</dbReference>
<feature type="transmembrane region" description="Helical" evidence="1">
    <location>
        <begin position="103"/>
        <end position="123"/>
    </location>
</feature>
<proteinExistence type="predicted"/>
<protein>
    <submittedName>
        <fullName evidence="3">GGDEF domain-containing protein</fullName>
    </submittedName>
</protein>
<dbReference type="PANTHER" id="PTHR44757:SF2">
    <property type="entry name" value="BIOFILM ARCHITECTURE MAINTENANCE PROTEIN MBAA"/>
    <property type="match status" value="1"/>
</dbReference>
<keyword evidence="1" id="KW-0472">Membrane</keyword>
<keyword evidence="4" id="KW-1185">Reference proteome</keyword>
<gene>
    <name evidence="3" type="ORF">EOD43_09305</name>
</gene>
<keyword evidence="1" id="KW-1133">Transmembrane helix</keyword>
<sequence length="384" mass="41587">MRPHILPRLLRAPDRGSRLSLGTRIELIQSLFAIPAPAVIMTISFAGAGYFVVRDSNDLPLLVLFILGLTSSAGRLGTLFGYRRSVFSDTIEPQRVFTIERCFAASYIAFAIFFGLFCARAFLLLDDHMRLPIVALVYGYGAGVAATVALRPWISVTSILAAIIPLIGVGIAMREGAYLGTAVLTVMFLGGGIIAMMQRYRSASNEIQMRRLLETLNRQDDLTELPNRLQLDEHFASLAARPDTGAMIAIHRVDIDGFANVNLEHGQQIGDAVLKAISRRLGRIGRGCLSARLGGDDFLIVQSEIGQAREADILAHKIVQTLEKSDGIAGRDVHVAARVGYIVDIQRDADLDDLVAHAEATLARAKDEAVPIAGETISGWNAAA</sequence>
<organism evidence="3 4">
    <name type="scientific">Sphingomonas crocodyli</name>
    <dbReference type="NCBI Taxonomy" id="1979270"/>
    <lineage>
        <taxon>Bacteria</taxon>
        <taxon>Pseudomonadati</taxon>
        <taxon>Pseudomonadota</taxon>
        <taxon>Alphaproteobacteria</taxon>
        <taxon>Sphingomonadales</taxon>
        <taxon>Sphingomonadaceae</taxon>
        <taxon>Sphingomonas</taxon>
    </lineage>
</organism>
<keyword evidence="1" id="KW-0812">Transmembrane</keyword>
<feature type="domain" description="GGDEF" evidence="2">
    <location>
        <begin position="246"/>
        <end position="384"/>
    </location>
</feature>
<dbReference type="AlphaFoldDB" id="A0A437M955"/>
<dbReference type="PROSITE" id="PS50887">
    <property type="entry name" value="GGDEF"/>
    <property type="match status" value="1"/>
</dbReference>
<feature type="transmembrane region" description="Helical" evidence="1">
    <location>
        <begin position="153"/>
        <end position="172"/>
    </location>
</feature>
<dbReference type="CDD" id="cd01949">
    <property type="entry name" value="GGDEF"/>
    <property type="match status" value="1"/>
</dbReference>
<dbReference type="InterPro" id="IPR052155">
    <property type="entry name" value="Biofilm_reg_signaling"/>
</dbReference>
<feature type="transmembrane region" description="Helical" evidence="1">
    <location>
        <begin position="178"/>
        <end position="197"/>
    </location>
</feature>
<feature type="transmembrane region" description="Helical" evidence="1">
    <location>
        <begin position="31"/>
        <end position="53"/>
    </location>
</feature>
<evidence type="ECO:0000313" key="3">
    <source>
        <dbReference type="EMBL" id="RVT94034.1"/>
    </source>
</evidence>
<dbReference type="EMBL" id="SACN01000001">
    <property type="protein sequence ID" value="RVT94034.1"/>
    <property type="molecule type" value="Genomic_DNA"/>
</dbReference>
<evidence type="ECO:0000259" key="2">
    <source>
        <dbReference type="PROSITE" id="PS50887"/>
    </source>
</evidence>
<evidence type="ECO:0000313" key="4">
    <source>
        <dbReference type="Proteomes" id="UP000282971"/>
    </source>
</evidence>
<feature type="transmembrane region" description="Helical" evidence="1">
    <location>
        <begin position="59"/>
        <end position="82"/>
    </location>
</feature>
<dbReference type="Gene3D" id="3.30.70.270">
    <property type="match status" value="1"/>
</dbReference>
<dbReference type="PANTHER" id="PTHR44757">
    <property type="entry name" value="DIGUANYLATE CYCLASE DGCP"/>
    <property type="match status" value="1"/>
</dbReference>
<dbReference type="InterPro" id="IPR029787">
    <property type="entry name" value="Nucleotide_cyclase"/>
</dbReference>
<dbReference type="Pfam" id="PF00990">
    <property type="entry name" value="GGDEF"/>
    <property type="match status" value="1"/>
</dbReference>
<dbReference type="RefSeq" id="WP_164857170.1">
    <property type="nucleotide sequence ID" value="NZ_SACN01000001.1"/>
</dbReference>
<accession>A0A437M955</accession>
<evidence type="ECO:0000256" key="1">
    <source>
        <dbReference type="SAM" id="Phobius"/>
    </source>
</evidence>
<reference evidence="3 4" key="1">
    <citation type="submission" date="2019-01" db="EMBL/GenBank/DDBJ databases">
        <authorList>
            <person name="Chen W.-M."/>
        </authorList>
    </citation>
    <scope>NUCLEOTIDE SEQUENCE [LARGE SCALE GENOMIC DNA]</scope>
    <source>
        <strain evidence="3 4">CCP-7</strain>
    </source>
</reference>